<keyword evidence="3" id="KW-1185">Reference proteome</keyword>
<gene>
    <name evidence="2" type="ORF">ACFSUE_14965</name>
</gene>
<protein>
    <submittedName>
        <fullName evidence="2">Nuclease-related domain-containing protein</fullName>
    </submittedName>
</protein>
<name>A0ABW5S5N4_9BACL</name>
<comment type="caution">
    <text evidence="2">The sequence shown here is derived from an EMBL/GenBank/DDBJ whole genome shotgun (WGS) entry which is preliminary data.</text>
</comment>
<proteinExistence type="predicted"/>
<dbReference type="RefSeq" id="WP_253062730.1">
    <property type="nucleotide sequence ID" value="NZ_JAMXWM010000015.1"/>
</dbReference>
<feature type="domain" description="NERD" evidence="1">
    <location>
        <begin position="41"/>
        <end position="120"/>
    </location>
</feature>
<dbReference type="PROSITE" id="PS50965">
    <property type="entry name" value="NERD"/>
    <property type="match status" value="1"/>
</dbReference>
<evidence type="ECO:0000313" key="3">
    <source>
        <dbReference type="Proteomes" id="UP001597399"/>
    </source>
</evidence>
<evidence type="ECO:0000259" key="1">
    <source>
        <dbReference type="PROSITE" id="PS50965"/>
    </source>
</evidence>
<dbReference type="InterPro" id="IPR011528">
    <property type="entry name" value="NERD"/>
</dbReference>
<organism evidence="2 3">
    <name type="scientific">Sporolactobacillus shoreicorticis</name>
    <dbReference type="NCBI Taxonomy" id="1923877"/>
    <lineage>
        <taxon>Bacteria</taxon>
        <taxon>Bacillati</taxon>
        <taxon>Bacillota</taxon>
        <taxon>Bacilli</taxon>
        <taxon>Bacillales</taxon>
        <taxon>Sporolactobacillaceae</taxon>
        <taxon>Sporolactobacillus</taxon>
    </lineage>
</organism>
<dbReference type="Proteomes" id="UP001597399">
    <property type="component" value="Unassembled WGS sequence"/>
</dbReference>
<evidence type="ECO:0000313" key="2">
    <source>
        <dbReference type="EMBL" id="MFD2694917.1"/>
    </source>
</evidence>
<reference evidence="3" key="1">
    <citation type="journal article" date="2019" name="Int. J. Syst. Evol. Microbiol.">
        <title>The Global Catalogue of Microorganisms (GCM) 10K type strain sequencing project: providing services to taxonomists for standard genome sequencing and annotation.</title>
        <authorList>
            <consortium name="The Broad Institute Genomics Platform"/>
            <consortium name="The Broad Institute Genome Sequencing Center for Infectious Disease"/>
            <person name="Wu L."/>
            <person name="Ma J."/>
        </authorList>
    </citation>
    <scope>NUCLEOTIDE SEQUENCE [LARGE SCALE GENOMIC DNA]</scope>
    <source>
        <strain evidence="3">TISTR 2466</strain>
    </source>
</reference>
<dbReference type="Pfam" id="PF08378">
    <property type="entry name" value="NERD"/>
    <property type="match status" value="1"/>
</dbReference>
<dbReference type="EMBL" id="JBHUMQ010000033">
    <property type="protein sequence ID" value="MFD2694917.1"/>
    <property type="molecule type" value="Genomic_DNA"/>
</dbReference>
<accession>A0ABW5S5N4</accession>
<sequence>MSVKERKEPCALTQLRSLLKRLPKNHPKFAALSNEETKRTIGFKGEKALDYYLEFNDKDRNHIYHNLKIAISHSLCQIDTLIINRSFILIIEIKNISGILFFDSTHHQLIRTLSVKPMDE</sequence>